<gene>
    <name evidence="8" type="ORF">Rhe02_22120</name>
</gene>
<dbReference type="RefSeq" id="WP_203908040.1">
    <property type="nucleotide sequence ID" value="NZ_BONY01000011.1"/>
</dbReference>
<feature type="domain" description="ABC3 transporter permease C-terminal" evidence="7">
    <location>
        <begin position="64"/>
        <end position="176"/>
    </location>
</feature>
<keyword evidence="4 6" id="KW-1133">Transmembrane helix</keyword>
<dbReference type="GO" id="GO:0005886">
    <property type="term" value="C:plasma membrane"/>
    <property type="evidence" value="ECO:0007669"/>
    <property type="project" value="UniProtKB-SubCell"/>
</dbReference>
<evidence type="ECO:0000256" key="4">
    <source>
        <dbReference type="ARBA" id="ARBA00022989"/>
    </source>
</evidence>
<evidence type="ECO:0000313" key="9">
    <source>
        <dbReference type="Proteomes" id="UP000612899"/>
    </source>
</evidence>
<dbReference type="InterPro" id="IPR038766">
    <property type="entry name" value="Membrane_comp_ABC_pdt"/>
</dbReference>
<feature type="transmembrane region" description="Helical" evidence="6">
    <location>
        <begin position="149"/>
        <end position="173"/>
    </location>
</feature>
<keyword evidence="5 6" id="KW-0472">Membrane</keyword>
<dbReference type="InterPro" id="IPR003838">
    <property type="entry name" value="ABC3_permease_C"/>
</dbReference>
<accession>A0A8J3Q6R1</accession>
<evidence type="ECO:0000256" key="2">
    <source>
        <dbReference type="ARBA" id="ARBA00022475"/>
    </source>
</evidence>
<dbReference type="Proteomes" id="UP000612899">
    <property type="component" value="Unassembled WGS sequence"/>
</dbReference>
<evidence type="ECO:0000256" key="3">
    <source>
        <dbReference type="ARBA" id="ARBA00022692"/>
    </source>
</evidence>
<evidence type="ECO:0000259" key="7">
    <source>
        <dbReference type="Pfam" id="PF02687"/>
    </source>
</evidence>
<feature type="transmembrane region" description="Helical" evidence="6">
    <location>
        <begin position="377"/>
        <end position="401"/>
    </location>
</feature>
<dbReference type="AlphaFoldDB" id="A0A8J3Q6R1"/>
<dbReference type="PANTHER" id="PTHR30287">
    <property type="entry name" value="MEMBRANE COMPONENT OF PREDICTED ABC SUPERFAMILY METABOLITE UPTAKE TRANSPORTER"/>
    <property type="match status" value="1"/>
</dbReference>
<keyword evidence="9" id="KW-1185">Reference proteome</keyword>
<dbReference type="PANTHER" id="PTHR30287:SF1">
    <property type="entry name" value="INNER MEMBRANE PROTEIN"/>
    <property type="match status" value="1"/>
</dbReference>
<feature type="domain" description="ABC3 transporter permease C-terminal" evidence="7">
    <location>
        <begin position="328"/>
        <end position="432"/>
    </location>
</feature>
<evidence type="ECO:0000256" key="1">
    <source>
        <dbReference type="ARBA" id="ARBA00004651"/>
    </source>
</evidence>
<keyword evidence="2" id="KW-1003">Cell membrane</keyword>
<reference evidence="8" key="1">
    <citation type="submission" date="2021-01" db="EMBL/GenBank/DDBJ databases">
        <title>Whole genome shotgun sequence of Rhizocola hellebori NBRC 109834.</title>
        <authorList>
            <person name="Komaki H."/>
            <person name="Tamura T."/>
        </authorList>
    </citation>
    <scope>NUCLEOTIDE SEQUENCE</scope>
    <source>
        <strain evidence="8">NBRC 109834</strain>
    </source>
</reference>
<organism evidence="8 9">
    <name type="scientific">Rhizocola hellebori</name>
    <dbReference type="NCBI Taxonomy" id="1392758"/>
    <lineage>
        <taxon>Bacteria</taxon>
        <taxon>Bacillati</taxon>
        <taxon>Actinomycetota</taxon>
        <taxon>Actinomycetes</taxon>
        <taxon>Micromonosporales</taxon>
        <taxon>Micromonosporaceae</taxon>
        <taxon>Rhizocola</taxon>
    </lineage>
</organism>
<protein>
    <recommendedName>
        <fullName evidence="7">ABC3 transporter permease C-terminal domain-containing protein</fullName>
    </recommendedName>
</protein>
<feature type="transmembrane region" description="Helical" evidence="6">
    <location>
        <begin position="102"/>
        <end position="129"/>
    </location>
</feature>
<proteinExistence type="predicted"/>
<comment type="caution">
    <text evidence="8">The sequence shown here is derived from an EMBL/GenBank/DDBJ whole genome shotgun (WGS) entry which is preliminary data.</text>
</comment>
<dbReference type="EMBL" id="BONY01000011">
    <property type="protein sequence ID" value="GIH04145.1"/>
    <property type="molecule type" value="Genomic_DNA"/>
</dbReference>
<feature type="transmembrane region" description="Helical" evidence="6">
    <location>
        <begin position="413"/>
        <end position="434"/>
    </location>
</feature>
<feature type="transmembrane region" description="Helical" evidence="6">
    <location>
        <begin position="235"/>
        <end position="254"/>
    </location>
</feature>
<sequence>MTALALRSLRHRLPAVAATFVAALLGTAMMASFATLLESAGGASGEDQELLIIMGGVVGGWDALIVLFSVASTVGIIADQRIREASLLRTIGALPRQVRAMIVYEAAVVTVVAAAAGAAIASIGGPALFDALQRGNLITSSSTYAGGPASLLAAAGIVALVSTVAAGISSRRATRGPAAFSLRQAEVPARGLRWWRVAIGVGLVTSGLVSAVITITVTGKSDDAYAAMQTSGSASIVVGVGLATLAPLLLRLLARPLRPLLGGSGSGHLAALNTTRRAYLLAGMLAPVIVLISGAVGTLLMVGIDSRTLTAAGDPEGVGDTITTINSVVLGMVCLFAAIMVVNAGVAVVSQRRPELDRLWRLGATSDQLRTSIVMEAAMVAAIGILLGLLGSTATAVPYSIVRHEGLIPNGQLWLAPLIAGLAAVLAVGSAWGAQRRPAR</sequence>
<dbReference type="Pfam" id="PF02687">
    <property type="entry name" value="FtsX"/>
    <property type="match status" value="2"/>
</dbReference>
<evidence type="ECO:0000256" key="6">
    <source>
        <dbReference type="SAM" id="Phobius"/>
    </source>
</evidence>
<feature type="transmembrane region" description="Helical" evidence="6">
    <location>
        <begin position="194"/>
        <end position="215"/>
    </location>
</feature>
<comment type="subcellular location">
    <subcellularLocation>
        <location evidence="1">Cell membrane</location>
        <topology evidence="1">Multi-pass membrane protein</topology>
    </subcellularLocation>
</comment>
<evidence type="ECO:0000256" key="5">
    <source>
        <dbReference type="ARBA" id="ARBA00023136"/>
    </source>
</evidence>
<keyword evidence="3 6" id="KW-0812">Transmembrane</keyword>
<feature type="transmembrane region" description="Helical" evidence="6">
    <location>
        <begin position="278"/>
        <end position="304"/>
    </location>
</feature>
<name>A0A8J3Q6R1_9ACTN</name>
<evidence type="ECO:0000313" key="8">
    <source>
        <dbReference type="EMBL" id="GIH04145.1"/>
    </source>
</evidence>
<feature type="transmembrane region" description="Helical" evidence="6">
    <location>
        <begin position="61"/>
        <end position="82"/>
    </location>
</feature>
<feature type="transmembrane region" description="Helical" evidence="6">
    <location>
        <begin position="324"/>
        <end position="349"/>
    </location>
</feature>